<keyword evidence="3" id="KW-1185">Reference proteome</keyword>
<feature type="compositionally biased region" description="Basic residues" evidence="1">
    <location>
        <begin position="11"/>
        <end position="21"/>
    </location>
</feature>
<sequence>MATESNTGVNFHHHHHPHNHRPQTMSFQTASMGSDFVGNYYYGGQGGGGVNMNVNNAAGGIVFSGTPAGIISSSSSSNSGIPLQQGSSLGTLLLDTVPGLKHEAGLAVEWSVEEQYKLEEGLVKFADEPSIMKYIKIAAALRDKSVRDVALRCRWMMRKRRKQEDHNLGKKVKDRRDRIESCMKNNIGSPSSMSMGAIPAYSTPLQAQDPNHVAASGALPGTSRHLLEENKQALGQISSNLSALKLQENVDLFLRTRSNLTTILNDMRNMPGIMSQMPPLPVCLNEELANCVLPSSSQCVMFGSPALHLKQEPGC</sequence>
<dbReference type="AlphaFoldDB" id="A0AAV1CMT5"/>
<evidence type="ECO:0000313" key="2">
    <source>
        <dbReference type="EMBL" id="CAI9096944.1"/>
    </source>
</evidence>
<proteinExistence type="predicted"/>
<name>A0AAV1CMT5_OLDCO</name>
<dbReference type="PANTHER" id="PTHR14000">
    <property type="entry name" value="FINGER CCCH DOMAIN PROTEIN, PUTATIVE (DUF3755)-RELATED"/>
    <property type="match status" value="1"/>
</dbReference>
<dbReference type="EMBL" id="OX459119">
    <property type="protein sequence ID" value="CAI9096944.1"/>
    <property type="molecule type" value="Genomic_DNA"/>
</dbReference>
<gene>
    <name evidence="2" type="ORF">OLC1_LOCUS7574</name>
</gene>
<dbReference type="Pfam" id="PF12579">
    <property type="entry name" value="DUF3755"/>
    <property type="match status" value="1"/>
</dbReference>
<evidence type="ECO:0000313" key="3">
    <source>
        <dbReference type="Proteomes" id="UP001161247"/>
    </source>
</evidence>
<dbReference type="InterPro" id="IPR022228">
    <property type="entry name" value="DUF3755"/>
</dbReference>
<feature type="region of interest" description="Disordered" evidence="1">
    <location>
        <begin position="1"/>
        <end position="25"/>
    </location>
</feature>
<organism evidence="2 3">
    <name type="scientific">Oldenlandia corymbosa var. corymbosa</name>
    <dbReference type="NCBI Taxonomy" id="529605"/>
    <lineage>
        <taxon>Eukaryota</taxon>
        <taxon>Viridiplantae</taxon>
        <taxon>Streptophyta</taxon>
        <taxon>Embryophyta</taxon>
        <taxon>Tracheophyta</taxon>
        <taxon>Spermatophyta</taxon>
        <taxon>Magnoliopsida</taxon>
        <taxon>eudicotyledons</taxon>
        <taxon>Gunneridae</taxon>
        <taxon>Pentapetalae</taxon>
        <taxon>asterids</taxon>
        <taxon>lamiids</taxon>
        <taxon>Gentianales</taxon>
        <taxon>Rubiaceae</taxon>
        <taxon>Rubioideae</taxon>
        <taxon>Spermacoceae</taxon>
        <taxon>Hedyotis-Oldenlandia complex</taxon>
        <taxon>Oldenlandia</taxon>
    </lineage>
</organism>
<dbReference type="PANTHER" id="PTHR14000:SF6">
    <property type="entry name" value="OS02G0631200 PROTEIN"/>
    <property type="match status" value="1"/>
</dbReference>
<reference evidence="2" key="1">
    <citation type="submission" date="2023-03" db="EMBL/GenBank/DDBJ databases">
        <authorList>
            <person name="Julca I."/>
        </authorList>
    </citation>
    <scope>NUCLEOTIDE SEQUENCE</scope>
</reference>
<dbReference type="Proteomes" id="UP001161247">
    <property type="component" value="Chromosome 2"/>
</dbReference>
<evidence type="ECO:0000256" key="1">
    <source>
        <dbReference type="SAM" id="MobiDB-lite"/>
    </source>
</evidence>
<accession>A0AAV1CMT5</accession>
<protein>
    <submittedName>
        <fullName evidence="2">OLC1v1033218C3</fullName>
    </submittedName>
</protein>